<keyword evidence="3" id="KW-0493">Microtubule</keyword>
<dbReference type="PROSITE" id="PS50067">
    <property type="entry name" value="KINESIN_MOTOR_2"/>
    <property type="match status" value="1"/>
</dbReference>
<evidence type="ECO:0000313" key="13">
    <source>
        <dbReference type="Proteomes" id="UP001158576"/>
    </source>
</evidence>
<evidence type="ECO:0000256" key="2">
    <source>
        <dbReference type="ARBA" id="ARBA00022490"/>
    </source>
</evidence>
<evidence type="ECO:0000313" key="12">
    <source>
        <dbReference type="EMBL" id="CAG5106947.1"/>
    </source>
</evidence>
<keyword evidence="4 8" id="KW-0547">Nucleotide-binding</keyword>
<protein>
    <submittedName>
        <fullName evidence="12">Oidioi.mRNA.OKI2018_I69.chr1.g3071.t1.cds</fullName>
    </submittedName>
</protein>
<feature type="domain" description="Kinesin motor" evidence="11">
    <location>
        <begin position="19"/>
        <end position="371"/>
    </location>
</feature>
<evidence type="ECO:0000256" key="1">
    <source>
        <dbReference type="ARBA" id="ARBA00004245"/>
    </source>
</evidence>
<evidence type="ECO:0000256" key="10">
    <source>
        <dbReference type="SAM" id="MobiDB-lite"/>
    </source>
</evidence>
<dbReference type="EMBL" id="OU015566">
    <property type="protein sequence ID" value="CAG5106947.1"/>
    <property type="molecule type" value="Genomic_DNA"/>
</dbReference>
<evidence type="ECO:0000256" key="3">
    <source>
        <dbReference type="ARBA" id="ARBA00022701"/>
    </source>
</evidence>
<dbReference type="PANTHER" id="PTHR47970">
    <property type="entry name" value="KINESIN-LIKE PROTEIN KIF11"/>
    <property type="match status" value="1"/>
</dbReference>
<evidence type="ECO:0000256" key="5">
    <source>
        <dbReference type="ARBA" id="ARBA00022840"/>
    </source>
</evidence>
<keyword evidence="9" id="KW-0175">Coiled coil</keyword>
<evidence type="ECO:0000256" key="8">
    <source>
        <dbReference type="PROSITE-ProRule" id="PRU00283"/>
    </source>
</evidence>
<dbReference type="Proteomes" id="UP001158576">
    <property type="component" value="Chromosome 1"/>
</dbReference>
<dbReference type="PRINTS" id="PR00380">
    <property type="entry name" value="KINESINHEAVY"/>
</dbReference>
<keyword evidence="13" id="KW-1185">Reference proteome</keyword>
<dbReference type="SMART" id="SM00129">
    <property type="entry name" value="KISc"/>
    <property type="match status" value="1"/>
</dbReference>
<dbReference type="SUPFAM" id="SSF52540">
    <property type="entry name" value="P-loop containing nucleoside triphosphate hydrolases"/>
    <property type="match status" value="1"/>
</dbReference>
<keyword evidence="7" id="KW-0206">Cytoskeleton</keyword>
<dbReference type="InterPro" id="IPR027417">
    <property type="entry name" value="P-loop_NTPase"/>
</dbReference>
<keyword evidence="2" id="KW-0963">Cytoplasm</keyword>
<feature type="coiled-coil region" evidence="9">
    <location>
        <begin position="387"/>
        <end position="472"/>
    </location>
</feature>
<gene>
    <name evidence="12" type="ORF">OKIOD_LOCUS11836</name>
</gene>
<proteinExistence type="inferred from homology"/>
<feature type="compositionally biased region" description="Acidic residues" evidence="10">
    <location>
        <begin position="925"/>
        <end position="936"/>
    </location>
</feature>
<dbReference type="Gene3D" id="1.20.120.20">
    <property type="entry name" value="Apolipoprotein"/>
    <property type="match status" value="1"/>
</dbReference>
<dbReference type="InterPro" id="IPR036961">
    <property type="entry name" value="Kinesin_motor_dom_sf"/>
</dbReference>
<organism evidence="12 13">
    <name type="scientific">Oikopleura dioica</name>
    <name type="common">Tunicate</name>
    <dbReference type="NCBI Taxonomy" id="34765"/>
    <lineage>
        <taxon>Eukaryota</taxon>
        <taxon>Metazoa</taxon>
        <taxon>Chordata</taxon>
        <taxon>Tunicata</taxon>
        <taxon>Appendicularia</taxon>
        <taxon>Copelata</taxon>
        <taxon>Oikopleuridae</taxon>
        <taxon>Oikopleura</taxon>
    </lineage>
</organism>
<feature type="region of interest" description="Disordered" evidence="10">
    <location>
        <begin position="910"/>
        <end position="1004"/>
    </location>
</feature>
<dbReference type="Pfam" id="PF00225">
    <property type="entry name" value="Kinesin"/>
    <property type="match status" value="1"/>
</dbReference>
<evidence type="ECO:0000256" key="4">
    <source>
        <dbReference type="ARBA" id="ARBA00022741"/>
    </source>
</evidence>
<dbReference type="PROSITE" id="PS00411">
    <property type="entry name" value="KINESIN_MOTOR_1"/>
    <property type="match status" value="1"/>
</dbReference>
<feature type="binding site" evidence="8">
    <location>
        <begin position="113"/>
        <end position="120"/>
    </location>
    <ligand>
        <name>ATP</name>
        <dbReference type="ChEBI" id="CHEBI:30616"/>
    </ligand>
</feature>
<keyword evidence="6 8" id="KW-0505">Motor protein</keyword>
<keyword evidence="5 8" id="KW-0067">ATP-binding</keyword>
<evidence type="ECO:0000256" key="9">
    <source>
        <dbReference type="SAM" id="Coils"/>
    </source>
</evidence>
<feature type="compositionally biased region" description="Polar residues" evidence="10">
    <location>
        <begin position="721"/>
        <end position="730"/>
    </location>
</feature>
<comment type="similarity">
    <text evidence="8">Belongs to the TRAFAC class myosin-kinesin ATPase superfamily. Kinesin family.</text>
</comment>
<evidence type="ECO:0000256" key="6">
    <source>
        <dbReference type="ARBA" id="ARBA00023175"/>
    </source>
</evidence>
<sequence length="1004" mass="112307">MFTFQSDTFILLRKVGNSRGQTIFRSKKAGAANGENQGLRTMQADEQKETTEKARRCVDVSEKTGEVRINKKSYTFDKVFGPNSSQVAVYKEVVVPIVKEVLGGYSCTIFAYGQTGTGKTYTMEGEKSSGSEFSWENDPHSGIIPRTMNHIFDELNSGDFSEYAVHVSLIEIYNEEIFDLLSVRQDIEKLKMFDDPDTKGAVKIKGVEEVAVSNKDEIYAIMERGSQKRKVAATMMNAHSSRSHCVFQIQMSMKVKGEESDGIGEEYIRQGKLYLVDLAGSENVGRSGAQNQRAREAGNINQSLLALGRVITGLVERSPHIPYRESKLTRLLQDSLGGSTKTCIISTISPASTSQEETLSTLDYSARAKKISNKPQINQVITKRALIEKYVNQIEALKADLAASQQKNGVYMDPSEYEKMKEELEALNLEKEQRLVKDAQIEEEMQKLRNEIDERIQKNEELKTKYKSVKADLHKTDFLKGEQLKANLKQYHRTKDLCTDLDKNEGDIVELQRALGSSKQVIEKNASSIARFREDELPECRKRSDLVQKSNDATESLVEKVTANVDRVRNCGATLKEELDTHASVSRKGFEDLTAGVNELLVSFKSNTEERVGEVESTSERLLKKLVESLEDFKQSHDKSIQKVQTLTTSVRSSVESLNGEVLESLSSIQPEMENAISASEESTKILRETEKKMKETFEAMMSQMSQCLSSKSSADEKLQNAANSVSKSVESAKATLESKTGDIKNSLSESKKTLIDVNRQTSACVETYSDKTQEYSESLKGTLDKITRDATCHEKNLNSRVTTATATWTSKLEKHQQGQKEKLSEIDDEVGNLLSEGKSFATAQNSLLEEIDASNKSTEGALTSLSLVEYNESGETPAKRDRRSLQKPLTIMNESQILSEYEQPSFNTTIDEEDLPQEESLQTEPEEELDSENIFEDSMAFECRQDVNSAPMFGESKKTRSKKRKVPNSPLVEPAGKRVSDEHIQAKKVGPSKLPRPALNEKN</sequence>
<comment type="subcellular location">
    <subcellularLocation>
        <location evidence="1">Cytoplasm</location>
        <location evidence="1">Cytoskeleton</location>
    </subcellularLocation>
</comment>
<dbReference type="InterPro" id="IPR047149">
    <property type="entry name" value="KIF11-like"/>
</dbReference>
<dbReference type="InterPro" id="IPR001752">
    <property type="entry name" value="Kinesin_motor_dom"/>
</dbReference>
<dbReference type="InterPro" id="IPR019821">
    <property type="entry name" value="Kinesin_motor_CS"/>
</dbReference>
<evidence type="ECO:0000259" key="11">
    <source>
        <dbReference type="PROSITE" id="PS50067"/>
    </source>
</evidence>
<name>A0ABN7STN2_OIKDI</name>
<evidence type="ECO:0000256" key="7">
    <source>
        <dbReference type="ARBA" id="ARBA00023212"/>
    </source>
</evidence>
<accession>A0ABN7STN2</accession>
<dbReference type="PANTHER" id="PTHR47970:SF12">
    <property type="entry name" value="KINESIN FAMILY MEMBER 11"/>
    <property type="match status" value="1"/>
</dbReference>
<feature type="compositionally biased region" description="Basic and acidic residues" evidence="10">
    <location>
        <begin position="976"/>
        <end position="986"/>
    </location>
</feature>
<reference evidence="12 13" key="1">
    <citation type="submission" date="2021-04" db="EMBL/GenBank/DDBJ databases">
        <authorList>
            <person name="Bliznina A."/>
        </authorList>
    </citation>
    <scope>NUCLEOTIDE SEQUENCE [LARGE SCALE GENOMIC DNA]</scope>
</reference>
<feature type="region of interest" description="Disordered" evidence="10">
    <location>
        <begin position="711"/>
        <end position="744"/>
    </location>
</feature>
<dbReference type="Gene3D" id="3.40.850.10">
    <property type="entry name" value="Kinesin motor domain"/>
    <property type="match status" value="1"/>
</dbReference>